<accession>A0ABU4S6F4</accession>
<keyword evidence="2" id="KW-1185">Reference proteome</keyword>
<sequence>MKCPTCKNNNLSPTKLDEELPVLGCRDCGGTLVSLLYYRDWAERSANNDEIDSEVSVEQPEDSQTALSCPKCQRLMTKYTISGSTNNKLDLCGSCDEAWIDGGEWELLKSLKLSKNFPAVFSDVWQRKVRKEISEAKHIERFTEILGSEDTEKANQFRLWIKDHPRRAEILFFVGKS</sequence>
<name>A0ABU4S6F4_9GAMM</name>
<proteinExistence type="predicted"/>
<gene>
    <name evidence="1" type="ORF">SCD92_16330</name>
</gene>
<evidence type="ECO:0000313" key="2">
    <source>
        <dbReference type="Proteomes" id="UP001273505"/>
    </source>
</evidence>
<comment type="caution">
    <text evidence="1">The sequence shown here is derived from an EMBL/GenBank/DDBJ whole genome shotgun (WGS) entry which is preliminary data.</text>
</comment>
<reference evidence="1 2" key="1">
    <citation type="submission" date="2023-11" db="EMBL/GenBank/DDBJ databases">
        <title>Gilvimarinus fulvus sp. nov., isolated from the surface of Kelp.</title>
        <authorList>
            <person name="Sun Y.Y."/>
            <person name="Gong Y."/>
            <person name="Du Z.J."/>
        </authorList>
    </citation>
    <scope>NUCLEOTIDE SEQUENCE [LARGE SCALE GENOMIC DNA]</scope>
    <source>
        <strain evidence="1 2">SDUM040013</strain>
    </source>
</reference>
<protein>
    <submittedName>
        <fullName evidence="1">Zf-TFIIB domain-containing protein</fullName>
    </submittedName>
</protein>
<evidence type="ECO:0000313" key="1">
    <source>
        <dbReference type="EMBL" id="MDX6850944.1"/>
    </source>
</evidence>
<dbReference type="EMBL" id="JAXAFO010000035">
    <property type="protein sequence ID" value="MDX6850944.1"/>
    <property type="molecule type" value="Genomic_DNA"/>
</dbReference>
<dbReference type="RefSeq" id="WP_302721587.1">
    <property type="nucleotide sequence ID" value="NZ_JAULRU010000344.1"/>
</dbReference>
<dbReference type="Proteomes" id="UP001273505">
    <property type="component" value="Unassembled WGS sequence"/>
</dbReference>
<organism evidence="1 2">
    <name type="scientific">Gilvimarinus gilvus</name>
    <dbReference type="NCBI Taxonomy" id="3058038"/>
    <lineage>
        <taxon>Bacteria</taxon>
        <taxon>Pseudomonadati</taxon>
        <taxon>Pseudomonadota</taxon>
        <taxon>Gammaproteobacteria</taxon>
        <taxon>Cellvibrionales</taxon>
        <taxon>Cellvibrionaceae</taxon>
        <taxon>Gilvimarinus</taxon>
    </lineage>
</organism>